<organism evidence="1 2">
    <name type="scientific">Saccharothrix texasensis</name>
    <dbReference type="NCBI Taxonomy" id="103734"/>
    <lineage>
        <taxon>Bacteria</taxon>
        <taxon>Bacillati</taxon>
        <taxon>Actinomycetota</taxon>
        <taxon>Actinomycetes</taxon>
        <taxon>Pseudonocardiales</taxon>
        <taxon>Pseudonocardiaceae</taxon>
        <taxon>Saccharothrix</taxon>
    </lineage>
</organism>
<proteinExistence type="predicted"/>
<evidence type="ECO:0000313" key="2">
    <source>
        <dbReference type="Proteomes" id="UP000268727"/>
    </source>
</evidence>
<evidence type="ECO:0000313" key="1">
    <source>
        <dbReference type="EMBL" id="ROP38021.1"/>
    </source>
</evidence>
<comment type="caution">
    <text evidence="1">The sequence shown here is derived from an EMBL/GenBank/DDBJ whole genome shotgun (WGS) entry which is preliminary data.</text>
</comment>
<sequence>MLDAGAGGGAKQIGFVADTVSAGPAGAGLVASQTRFSVDPEQAQKLIEGLTEARDRLQELFDESHLLTNLSSPGKDPYSGFATLAIQRAGGTEQGGYGWANQEAYKALDNTIKNIQASLENYRNQDQATADAFSGEGK</sequence>
<dbReference type="RefSeq" id="WP_123743737.1">
    <property type="nucleotide sequence ID" value="NZ_RJKM01000001.1"/>
</dbReference>
<accession>A0A3N1H6F9</accession>
<protein>
    <recommendedName>
        <fullName evidence="3">PE family protein</fullName>
    </recommendedName>
</protein>
<dbReference type="AlphaFoldDB" id="A0A3N1H6F9"/>
<reference evidence="1 2" key="1">
    <citation type="submission" date="2018-11" db="EMBL/GenBank/DDBJ databases">
        <title>Sequencing the genomes of 1000 actinobacteria strains.</title>
        <authorList>
            <person name="Klenk H.-P."/>
        </authorList>
    </citation>
    <scope>NUCLEOTIDE SEQUENCE [LARGE SCALE GENOMIC DNA]</scope>
    <source>
        <strain evidence="1 2">DSM 44231</strain>
    </source>
</reference>
<dbReference type="OrthoDB" id="3688975at2"/>
<keyword evidence="2" id="KW-1185">Reference proteome</keyword>
<evidence type="ECO:0008006" key="3">
    <source>
        <dbReference type="Google" id="ProtNLM"/>
    </source>
</evidence>
<dbReference type="Proteomes" id="UP000268727">
    <property type="component" value="Unassembled WGS sequence"/>
</dbReference>
<dbReference type="EMBL" id="RJKM01000001">
    <property type="protein sequence ID" value="ROP38021.1"/>
    <property type="molecule type" value="Genomic_DNA"/>
</dbReference>
<name>A0A3N1H6F9_9PSEU</name>
<gene>
    <name evidence="1" type="ORF">EDD40_3356</name>
</gene>